<dbReference type="GO" id="GO:0005829">
    <property type="term" value="C:cytosol"/>
    <property type="evidence" value="ECO:0007669"/>
    <property type="project" value="TreeGrafter"/>
</dbReference>
<dbReference type="GO" id="GO:0009103">
    <property type="term" value="P:lipopolysaccharide biosynthetic process"/>
    <property type="evidence" value="ECO:0007669"/>
    <property type="project" value="UniProtKB-UniRule"/>
</dbReference>
<evidence type="ECO:0000256" key="3">
    <source>
        <dbReference type="ARBA" id="ARBA00022695"/>
    </source>
</evidence>
<keyword evidence="5" id="KW-0963">Cytoplasm</keyword>
<dbReference type="STRING" id="1454004.AW11_03872"/>
<keyword evidence="7" id="KW-1185">Reference proteome</keyword>
<name>A0A011P9Y7_ACCRE</name>
<sequence>MHATPFKVVIPARFASTRLPGKPLLDLAGKPMVVRVAERAVLSGADEVLVATDHAQVLAAVERHGLRAMLTRADHVSGTDRLAEVVDAAGWSDDTMVVNVQGDEPLIDPALIARTAAQLAQSGADIATVAHPVADAADFFSPHVVKVVLAASGDALYFSRAPIPYARDHFAREAGGETLPAHMLAYRHVGLYAYRARFLRTYAGLAPSPLETLEVLEQLRALWHGFRISVAISDQLPAAGVDTPADAQRVQAWFKKFDRLPV</sequence>
<dbReference type="InterPro" id="IPR029044">
    <property type="entry name" value="Nucleotide-diphossugar_trans"/>
</dbReference>
<dbReference type="NCBIfam" id="NF009905">
    <property type="entry name" value="PRK13368.1"/>
    <property type="match status" value="1"/>
</dbReference>
<evidence type="ECO:0000256" key="5">
    <source>
        <dbReference type="HAMAP-Rule" id="MF_00057"/>
    </source>
</evidence>
<evidence type="ECO:0000313" key="6">
    <source>
        <dbReference type="EMBL" id="EXI84396.1"/>
    </source>
</evidence>
<dbReference type="CDD" id="cd02517">
    <property type="entry name" value="CMP-KDO-Synthetase"/>
    <property type="match status" value="1"/>
</dbReference>
<dbReference type="AlphaFoldDB" id="A0A011P9Y7"/>
<dbReference type="PANTHER" id="PTHR42866">
    <property type="entry name" value="3-DEOXY-MANNO-OCTULOSONATE CYTIDYLYLTRANSFERASE"/>
    <property type="match status" value="1"/>
</dbReference>
<keyword evidence="3 5" id="KW-0548">Nucleotidyltransferase</keyword>
<organism evidence="6 7">
    <name type="scientific">Accumulibacter regalis</name>
    <dbReference type="NCBI Taxonomy" id="522306"/>
    <lineage>
        <taxon>Bacteria</taxon>
        <taxon>Pseudomonadati</taxon>
        <taxon>Pseudomonadota</taxon>
        <taxon>Betaproteobacteria</taxon>
        <taxon>Candidatus Accumulibacter</taxon>
    </lineage>
</organism>
<comment type="caution">
    <text evidence="6">The sequence shown here is derived from an EMBL/GenBank/DDBJ whole genome shotgun (WGS) entry which is preliminary data.</text>
</comment>
<accession>A0A011P9Y7</accession>
<dbReference type="PATRIC" id="fig|1454004.3.peg.3974"/>
<comment type="catalytic activity">
    <reaction evidence="5">
        <text>3-deoxy-alpha-D-manno-oct-2-ulosonate + CTP = CMP-3-deoxy-beta-D-manno-octulosonate + diphosphate</text>
        <dbReference type="Rhea" id="RHEA:23448"/>
        <dbReference type="ChEBI" id="CHEBI:33019"/>
        <dbReference type="ChEBI" id="CHEBI:37563"/>
        <dbReference type="ChEBI" id="CHEBI:85986"/>
        <dbReference type="ChEBI" id="CHEBI:85987"/>
        <dbReference type="EC" id="2.7.7.38"/>
    </reaction>
</comment>
<evidence type="ECO:0000313" key="7">
    <source>
        <dbReference type="Proteomes" id="UP000022141"/>
    </source>
</evidence>
<dbReference type="InterPro" id="IPR003329">
    <property type="entry name" value="Cytidylyl_trans"/>
</dbReference>
<keyword evidence="2 5" id="KW-0808">Transferase</keyword>
<gene>
    <name evidence="5 6" type="primary">kdsB</name>
    <name evidence="6" type="ORF">AW11_03872</name>
</gene>
<comment type="function">
    <text evidence="5">Activates KDO (a required 8-carbon sugar) for incorporation into bacterial lipopolysaccharide in Gram-negative bacteria.</text>
</comment>
<dbReference type="EC" id="2.7.7.38" evidence="5"/>
<dbReference type="HAMAP" id="MF_00057">
    <property type="entry name" value="KdsB"/>
    <property type="match status" value="1"/>
</dbReference>
<dbReference type="eggNOG" id="COG1212">
    <property type="taxonomic scope" value="Bacteria"/>
</dbReference>
<dbReference type="GO" id="GO:0008690">
    <property type="term" value="F:3-deoxy-manno-octulosonate cytidylyltransferase activity"/>
    <property type="evidence" value="ECO:0007669"/>
    <property type="project" value="UniProtKB-UniRule"/>
</dbReference>
<dbReference type="Pfam" id="PF02348">
    <property type="entry name" value="CTP_transf_3"/>
    <property type="match status" value="1"/>
</dbReference>
<evidence type="ECO:0000256" key="4">
    <source>
        <dbReference type="ARBA" id="ARBA00022985"/>
    </source>
</evidence>
<dbReference type="Proteomes" id="UP000022141">
    <property type="component" value="Unassembled WGS sequence"/>
</dbReference>
<dbReference type="InterPro" id="IPR004528">
    <property type="entry name" value="KdsB"/>
</dbReference>
<reference evidence="6" key="1">
    <citation type="submission" date="2014-02" db="EMBL/GenBank/DDBJ databases">
        <title>Expanding our view of genomic diversity in Candidatus Accumulibacter clades.</title>
        <authorList>
            <person name="Skennerton C.T."/>
            <person name="Barr J.J."/>
            <person name="Slater F.R."/>
            <person name="Bond P.L."/>
            <person name="Tyson G.W."/>
        </authorList>
    </citation>
    <scope>NUCLEOTIDE SEQUENCE [LARGE SCALE GENOMIC DNA]</scope>
</reference>
<dbReference type="UniPathway" id="UPA00358">
    <property type="reaction ID" value="UER00476"/>
</dbReference>
<dbReference type="SUPFAM" id="SSF53448">
    <property type="entry name" value="Nucleotide-diphospho-sugar transferases"/>
    <property type="match status" value="1"/>
</dbReference>
<comment type="pathway">
    <text evidence="5">Nucleotide-sugar biosynthesis; CMP-3-deoxy-D-manno-octulosonate biosynthesis; CMP-3-deoxy-D-manno-octulosonate from 3-deoxy-D-manno-octulosonate and CTP: step 1/1.</text>
</comment>
<dbReference type="NCBIfam" id="NF003952">
    <property type="entry name" value="PRK05450.1-5"/>
    <property type="match status" value="1"/>
</dbReference>
<dbReference type="Gene3D" id="3.90.550.10">
    <property type="entry name" value="Spore Coat Polysaccharide Biosynthesis Protein SpsA, Chain A"/>
    <property type="match status" value="1"/>
</dbReference>
<dbReference type="FunFam" id="3.90.550.10:FF:000011">
    <property type="entry name" value="3-deoxy-manno-octulosonate cytidylyltransferase"/>
    <property type="match status" value="1"/>
</dbReference>
<keyword evidence="4 5" id="KW-0448">Lipopolysaccharide biosynthesis</keyword>
<protein>
    <recommendedName>
        <fullName evidence="5">3-deoxy-manno-octulosonate cytidylyltransferase</fullName>
        <ecNumber evidence="5">2.7.7.38</ecNumber>
    </recommendedName>
    <alternativeName>
        <fullName evidence="5">CMP-2-keto-3-deoxyoctulosonic acid synthase</fullName>
        <shortName evidence="5">CKS</shortName>
        <shortName evidence="5">CMP-KDO synthase</shortName>
    </alternativeName>
</protein>
<dbReference type="EMBL" id="JEMY01000070">
    <property type="protein sequence ID" value="EXI84396.1"/>
    <property type="molecule type" value="Genomic_DNA"/>
</dbReference>
<dbReference type="GO" id="GO:0033468">
    <property type="term" value="P:CMP-keto-3-deoxy-D-manno-octulosonic acid biosynthetic process"/>
    <property type="evidence" value="ECO:0007669"/>
    <property type="project" value="UniProtKB-UniRule"/>
</dbReference>
<comment type="similarity">
    <text evidence="5">Belongs to the KdsB family.</text>
</comment>
<dbReference type="GO" id="GO:0016020">
    <property type="term" value="C:membrane"/>
    <property type="evidence" value="ECO:0007669"/>
    <property type="project" value="UniProtKB-SubCell"/>
</dbReference>
<dbReference type="PANTHER" id="PTHR42866:SF2">
    <property type="entry name" value="3-DEOXY-MANNO-OCTULOSONATE CYTIDYLYLTRANSFERASE, MITOCHONDRIAL"/>
    <property type="match status" value="1"/>
</dbReference>
<evidence type="ECO:0000256" key="1">
    <source>
        <dbReference type="ARBA" id="ARBA00004370"/>
    </source>
</evidence>
<evidence type="ECO:0000256" key="2">
    <source>
        <dbReference type="ARBA" id="ARBA00022679"/>
    </source>
</evidence>
<dbReference type="NCBIfam" id="TIGR00466">
    <property type="entry name" value="kdsB"/>
    <property type="match status" value="1"/>
</dbReference>
<proteinExistence type="inferred from homology"/>
<comment type="subcellular location">
    <subcellularLocation>
        <location evidence="5">Cytoplasm</location>
    </subcellularLocation>
    <subcellularLocation>
        <location evidence="1">Membrane</location>
    </subcellularLocation>
</comment>